<dbReference type="EMBL" id="CALNXK010000032">
    <property type="protein sequence ID" value="CAH3118516.1"/>
    <property type="molecule type" value="Genomic_DNA"/>
</dbReference>
<comment type="caution">
    <text evidence="2">The sequence shown here is derived from an EMBL/GenBank/DDBJ whole genome shotgun (WGS) entry which is preliminary data.</text>
</comment>
<protein>
    <submittedName>
        <fullName evidence="2">Uncharacterized protein</fullName>
    </submittedName>
</protein>
<sequence length="218" mass="24383">MAWGLGRLADILGEYDYKALDLLSCMTLDVENCHATVPSKKVNVSKLEYARSFGATMKESVKRATSWAAYYHTSQRSWYPKPDTTVSLHNVPLMMPLSVVSLPANDCDLLRNWASAQETTMAKHGTLPEYLYQRHLEVGDKVNLNFGVDEDEGPHEDLNEREVSEEASVSSEGQQEFDESSDEEVEVSADDNNSQGQQDELGALRIFSLVQGRDMEGQ</sequence>
<feature type="compositionally biased region" description="Basic and acidic residues" evidence="1">
    <location>
        <begin position="155"/>
        <end position="164"/>
    </location>
</feature>
<organism evidence="2 3">
    <name type="scientific">Porites lobata</name>
    <dbReference type="NCBI Taxonomy" id="104759"/>
    <lineage>
        <taxon>Eukaryota</taxon>
        <taxon>Metazoa</taxon>
        <taxon>Cnidaria</taxon>
        <taxon>Anthozoa</taxon>
        <taxon>Hexacorallia</taxon>
        <taxon>Scleractinia</taxon>
        <taxon>Fungiina</taxon>
        <taxon>Poritidae</taxon>
        <taxon>Porites</taxon>
    </lineage>
</organism>
<proteinExistence type="predicted"/>
<feature type="region of interest" description="Disordered" evidence="1">
    <location>
        <begin position="146"/>
        <end position="203"/>
    </location>
</feature>
<feature type="compositionally biased region" description="Acidic residues" evidence="1">
    <location>
        <begin position="175"/>
        <end position="189"/>
    </location>
</feature>
<evidence type="ECO:0000313" key="3">
    <source>
        <dbReference type="Proteomes" id="UP001159405"/>
    </source>
</evidence>
<evidence type="ECO:0000256" key="1">
    <source>
        <dbReference type="SAM" id="MobiDB-lite"/>
    </source>
</evidence>
<name>A0ABN8NTY7_9CNID</name>
<dbReference type="Proteomes" id="UP001159405">
    <property type="component" value="Unassembled WGS sequence"/>
</dbReference>
<keyword evidence="3" id="KW-1185">Reference proteome</keyword>
<evidence type="ECO:0000313" key="2">
    <source>
        <dbReference type="EMBL" id="CAH3118516.1"/>
    </source>
</evidence>
<accession>A0ABN8NTY7</accession>
<reference evidence="2 3" key="1">
    <citation type="submission" date="2022-05" db="EMBL/GenBank/DDBJ databases">
        <authorList>
            <consortium name="Genoscope - CEA"/>
            <person name="William W."/>
        </authorList>
    </citation>
    <scope>NUCLEOTIDE SEQUENCE [LARGE SCALE GENOMIC DNA]</scope>
</reference>
<gene>
    <name evidence="2" type="ORF">PLOB_00026736</name>
</gene>